<reference evidence="3" key="1">
    <citation type="journal article" date="2019" name="Syst. Appl. Microbiol.">
        <title>Flavobacterium circumlabens sp. nov. and Flavobacterium cupreum sp. nov., two psychrotrophic species isolated from Antarctic environmental samples.</title>
        <authorList>
            <person name="Kralova S."/>
            <person name="Busse H.-J."/>
            <person name="Svec P."/>
            <person name="Maslanova I."/>
            <person name="Stankova E."/>
            <person name="Bartak M."/>
            <person name="Sedlacek I."/>
        </authorList>
    </citation>
    <scope>NUCLEOTIDE SEQUENCE [LARGE SCALE GENOMIC DNA]</scope>
    <source>
        <strain evidence="3">CCM 8825</strain>
    </source>
</reference>
<dbReference type="AlphaFoldDB" id="A0A434A4H4"/>
<organism evidence="2 3">
    <name type="scientific">Flavobacterium cupreum</name>
    <dbReference type="NCBI Taxonomy" id="2133766"/>
    <lineage>
        <taxon>Bacteria</taxon>
        <taxon>Pseudomonadati</taxon>
        <taxon>Bacteroidota</taxon>
        <taxon>Flavobacteriia</taxon>
        <taxon>Flavobacteriales</taxon>
        <taxon>Flavobacteriaceae</taxon>
        <taxon>Flavobacterium</taxon>
    </lineage>
</organism>
<gene>
    <name evidence="2" type="ORF">D0817_17040</name>
</gene>
<evidence type="ECO:0000313" key="3">
    <source>
        <dbReference type="Proteomes" id="UP000288102"/>
    </source>
</evidence>
<protein>
    <submittedName>
        <fullName evidence="2">Uncharacterized protein</fullName>
    </submittedName>
</protein>
<dbReference type="EMBL" id="QWDM01000011">
    <property type="protein sequence ID" value="RUT69214.1"/>
    <property type="molecule type" value="Genomic_DNA"/>
</dbReference>
<keyword evidence="3" id="KW-1185">Reference proteome</keyword>
<keyword evidence="1" id="KW-0472">Membrane</keyword>
<keyword evidence="1" id="KW-0812">Transmembrane</keyword>
<feature type="transmembrane region" description="Helical" evidence="1">
    <location>
        <begin position="50"/>
        <end position="70"/>
    </location>
</feature>
<dbReference type="Proteomes" id="UP000288102">
    <property type="component" value="Unassembled WGS sequence"/>
</dbReference>
<evidence type="ECO:0000256" key="1">
    <source>
        <dbReference type="SAM" id="Phobius"/>
    </source>
</evidence>
<accession>A0A434A4H4</accession>
<name>A0A434A4H4_9FLAO</name>
<sequence length="82" mass="9647">MARGFNLGGLISDVTNAPTSSVSISEFISYEKHQSELQNSNQNMVERKRYAEYIFSFTCIWCMVYLYLLYPDVERSWKTKFI</sequence>
<proteinExistence type="predicted"/>
<comment type="caution">
    <text evidence="2">The sequence shown here is derived from an EMBL/GenBank/DDBJ whole genome shotgun (WGS) entry which is preliminary data.</text>
</comment>
<keyword evidence="1" id="KW-1133">Transmembrane helix</keyword>
<evidence type="ECO:0000313" key="2">
    <source>
        <dbReference type="EMBL" id="RUT69214.1"/>
    </source>
</evidence>